<accession>A0ABN2IK16</accession>
<sequence>MTPSLNLTYRDASSHTDAKTLLALFERAADTYGLEPFTSDGLTEARRILDLADQVDKAAWDAKQNKPYKAISTALIDGALDPTEAVTKITQAEHQAKMNEGAHTPASRLAINIRGAAVPHVRDQDETTILEWLSAPFGQAVANASAHADVVDSILGTEPRRDAPGVRSLDHHWAPRANQLKRDRRLARAWEDLATALDDVYTIAAIVHEMRANQIIRPAVTDTRETVWAQVWETIPQGAFNGDTRPGRTREFYRAHRHQHRLTLATASQLDRNAGELPDDLDQIAEESMRMRDRMANAGYQSVFPSR</sequence>
<evidence type="ECO:0000313" key="2">
    <source>
        <dbReference type="Proteomes" id="UP001500383"/>
    </source>
</evidence>
<organism evidence="1 2">
    <name type="scientific">Dietzia cercidiphylli</name>
    <dbReference type="NCBI Taxonomy" id="498199"/>
    <lineage>
        <taxon>Bacteria</taxon>
        <taxon>Bacillati</taxon>
        <taxon>Actinomycetota</taxon>
        <taxon>Actinomycetes</taxon>
        <taxon>Mycobacteriales</taxon>
        <taxon>Dietziaceae</taxon>
        <taxon>Dietzia</taxon>
    </lineage>
</organism>
<dbReference type="RefSeq" id="WP_182659085.1">
    <property type="nucleotide sequence ID" value="NZ_BAAAQG010000007.1"/>
</dbReference>
<dbReference type="EMBL" id="BAAAQG010000007">
    <property type="protein sequence ID" value="GAA1706568.1"/>
    <property type="molecule type" value="Genomic_DNA"/>
</dbReference>
<proteinExistence type="predicted"/>
<reference evidence="1 2" key="1">
    <citation type="journal article" date="2019" name="Int. J. Syst. Evol. Microbiol.">
        <title>The Global Catalogue of Microorganisms (GCM) 10K type strain sequencing project: providing services to taxonomists for standard genome sequencing and annotation.</title>
        <authorList>
            <consortium name="The Broad Institute Genomics Platform"/>
            <consortium name="The Broad Institute Genome Sequencing Center for Infectious Disease"/>
            <person name="Wu L."/>
            <person name="Ma J."/>
        </authorList>
    </citation>
    <scope>NUCLEOTIDE SEQUENCE [LARGE SCALE GENOMIC DNA]</scope>
    <source>
        <strain evidence="1 2">JCM 16002</strain>
    </source>
</reference>
<dbReference type="Proteomes" id="UP001500383">
    <property type="component" value="Unassembled WGS sequence"/>
</dbReference>
<protein>
    <recommendedName>
        <fullName evidence="3">DUF222 domain-containing protein</fullName>
    </recommendedName>
</protein>
<evidence type="ECO:0000313" key="1">
    <source>
        <dbReference type="EMBL" id="GAA1706568.1"/>
    </source>
</evidence>
<gene>
    <name evidence="1" type="ORF">GCM10009831_15300</name>
</gene>
<evidence type="ECO:0008006" key="3">
    <source>
        <dbReference type="Google" id="ProtNLM"/>
    </source>
</evidence>
<comment type="caution">
    <text evidence="1">The sequence shown here is derived from an EMBL/GenBank/DDBJ whole genome shotgun (WGS) entry which is preliminary data.</text>
</comment>
<name>A0ABN2IK16_9ACTN</name>
<keyword evidence="2" id="KW-1185">Reference proteome</keyword>